<dbReference type="AlphaFoldDB" id="A0A0L6VQH2"/>
<protein>
    <submittedName>
        <fullName evidence="1">Uncharacterized protein</fullName>
    </submittedName>
</protein>
<keyword evidence="2" id="KW-1185">Reference proteome</keyword>
<name>A0A0L6VQH2_9BASI</name>
<accession>A0A0L6VQH2</accession>
<comment type="caution">
    <text evidence="1">The sequence shown here is derived from an EMBL/GenBank/DDBJ whole genome shotgun (WGS) entry which is preliminary data.</text>
</comment>
<dbReference type="VEuPathDB" id="FungiDB:VP01_1204g1"/>
<proteinExistence type="predicted"/>
<gene>
    <name evidence="1" type="ORF">VP01_1204g1</name>
</gene>
<evidence type="ECO:0000313" key="2">
    <source>
        <dbReference type="Proteomes" id="UP000037035"/>
    </source>
</evidence>
<organism evidence="1 2">
    <name type="scientific">Puccinia sorghi</name>
    <dbReference type="NCBI Taxonomy" id="27349"/>
    <lineage>
        <taxon>Eukaryota</taxon>
        <taxon>Fungi</taxon>
        <taxon>Dikarya</taxon>
        <taxon>Basidiomycota</taxon>
        <taxon>Pucciniomycotina</taxon>
        <taxon>Pucciniomycetes</taxon>
        <taxon>Pucciniales</taxon>
        <taxon>Pucciniaceae</taxon>
        <taxon>Puccinia</taxon>
    </lineage>
</organism>
<sequence>MIYERQTSVYLIWGCETKRYIWVRARGGKDVDWDCHALEGDGKRFELGVEKSDARYTWNGKQRDTPKNGGGKKLSVCVAHLTTGVEKSDTSLPRVAVSCDVVDICHDSKVKYIRIRLCTRWQGKKLCACWGGRVEKRPLFQECAAMHGCKTQHQQHTFHAIQIYREAIGMYTIYAHQRPPPPAPHENLNGICFKLYDTCVTTEKNTNRQFNKFLLGNSETNMWGSEDNYGIIMRGFWTQKRIGLQATKNMYEKLGVWTNGGLAGMDGWPLCILMIRWLRKQQDAFADVSSQYLSLRSCISARISKNKLKCTPAFHSNPFPQLADMFFFLTAVFQHFFLRLRAAKCELSPFSPQVKIFQRCNYCVPDSMSERRTSQFCSMPPLNIFPHPPLCTVPCNNFFPHMYFVLLSFAFLSPPSCNMGTKPESFSTSQLLCLFSHHVGQFFSATIGFPGFSREVEAQKQLPIGTPSKRVIFILPNTKKYQSNIDKNKLDSSTMIIKCKRREQVTTQLPDFNTGLPNQLIKSY</sequence>
<evidence type="ECO:0000313" key="1">
    <source>
        <dbReference type="EMBL" id="KNZ62934.1"/>
    </source>
</evidence>
<dbReference type="EMBL" id="LAVV01002277">
    <property type="protein sequence ID" value="KNZ62934.1"/>
    <property type="molecule type" value="Genomic_DNA"/>
</dbReference>
<reference evidence="1 2" key="1">
    <citation type="submission" date="2015-08" db="EMBL/GenBank/DDBJ databases">
        <title>Next Generation Sequencing and Analysis of the Genome of Puccinia sorghi L Schw, the Causal Agent of Maize Common Rust.</title>
        <authorList>
            <person name="Rochi L."/>
            <person name="Burguener G."/>
            <person name="Darino M."/>
            <person name="Turjanski A."/>
            <person name="Kreff E."/>
            <person name="Dieguez M.J."/>
            <person name="Sacco F."/>
        </authorList>
    </citation>
    <scope>NUCLEOTIDE SEQUENCE [LARGE SCALE GENOMIC DNA]</scope>
    <source>
        <strain evidence="1 2">RO10H11247</strain>
    </source>
</reference>
<dbReference type="Proteomes" id="UP000037035">
    <property type="component" value="Unassembled WGS sequence"/>
</dbReference>